<keyword evidence="6" id="KW-0472">Membrane</keyword>
<dbReference type="PANTHER" id="PTHR13343:SF17">
    <property type="entry name" value="CELLULAR REPRESSOR OF E1A-STIMULATED GENES, ISOFORM A"/>
    <property type="match status" value="1"/>
</dbReference>
<dbReference type="OrthoDB" id="46836at2759"/>
<name>A0A2B4SFR4_STYPI</name>
<dbReference type="GO" id="GO:0012505">
    <property type="term" value="C:endomembrane system"/>
    <property type="evidence" value="ECO:0007669"/>
    <property type="project" value="UniProtKB-ARBA"/>
</dbReference>
<evidence type="ECO:0000256" key="2">
    <source>
        <dbReference type="ARBA" id="ARBA00009230"/>
    </source>
</evidence>
<dbReference type="EMBL" id="LSMT01000093">
    <property type="protein sequence ID" value="PFX27893.1"/>
    <property type="molecule type" value="Genomic_DNA"/>
</dbReference>
<comment type="subcellular location">
    <subcellularLocation>
        <location evidence="1">Secreted</location>
    </subcellularLocation>
</comment>
<gene>
    <name evidence="8" type="primary">CREG2</name>
    <name evidence="8" type="ORF">AWC38_SpisGene7376</name>
</gene>
<accession>A0A2B4SFR4</accession>
<dbReference type="FunFam" id="2.30.110.10:FF:000004">
    <property type="entry name" value="Cellular repressor of E1A-stimulated genes 1"/>
    <property type="match status" value="1"/>
</dbReference>
<protein>
    <submittedName>
        <fullName evidence="8">Protein CREG2</fullName>
    </submittedName>
</protein>
<dbReference type="GO" id="GO:0005737">
    <property type="term" value="C:cytoplasm"/>
    <property type="evidence" value="ECO:0007669"/>
    <property type="project" value="UniProtKB-ARBA"/>
</dbReference>
<evidence type="ECO:0000256" key="6">
    <source>
        <dbReference type="SAM" id="Phobius"/>
    </source>
</evidence>
<dbReference type="SUPFAM" id="SSF50475">
    <property type="entry name" value="FMN-binding split barrel"/>
    <property type="match status" value="1"/>
</dbReference>
<feature type="domain" description="CREG-like beta-barrel" evidence="7">
    <location>
        <begin position="125"/>
        <end position="289"/>
    </location>
</feature>
<evidence type="ECO:0000313" key="8">
    <source>
        <dbReference type="EMBL" id="PFX27893.1"/>
    </source>
</evidence>
<keyword evidence="6" id="KW-0812">Transmembrane</keyword>
<organism evidence="8 9">
    <name type="scientific">Stylophora pistillata</name>
    <name type="common">Smooth cauliflower coral</name>
    <dbReference type="NCBI Taxonomy" id="50429"/>
    <lineage>
        <taxon>Eukaryota</taxon>
        <taxon>Metazoa</taxon>
        <taxon>Cnidaria</taxon>
        <taxon>Anthozoa</taxon>
        <taxon>Hexacorallia</taxon>
        <taxon>Scleractinia</taxon>
        <taxon>Astrocoeniina</taxon>
        <taxon>Pocilloporidae</taxon>
        <taxon>Stylophora</taxon>
    </lineage>
</organism>
<evidence type="ECO:0000256" key="1">
    <source>
        <dbReference type="ARBA" id="ARBA00004613"/>
    </source>
</evidence>
<dbReference type="GO" id="GO:0005615">
    <property type="term" value="C:extracellular space"/>
    <property type="evidence" value="ECO:0007669"/>
    <property type="project" value="TreeGrafter"/>
</dbReference>
<sequence>MCTKEDKVKLLSKDQIEAPFPDVDVEDESNGEDSGHICSFVCYALAYMVILGVFLSAVTFHNPSTDEQSFSRDTGYKARVRQIRPGERFDDKILHNFRMREEHRHAKMFPVFKPRPLSESLYDPPPRSEKAKTARYIVHNTDWGSISTISVSMVGVPFGMAVSFSDGTVSNSTGVPYFYVAKYDPVEKNIEANKLSSLALSEAQSDYCNAHDWDPESPLCSRVTLIGKLVHVGPEEEKFAQDALFSRHPVMKTWPKGHGWQTLKLVITDVWLVDIFGGATMVPVEDYFKAEL</sequence>
<proteinExistence type="inferred from homology"/>
<evidence type="ECO:0000256" key="3">
    <source>
        <dbReference type="ARBA" id="ARBA00022525"/>
    </source>
</evidence>
<evidence type="ECO:0000259" key="7">
    <source>
        <dbReference type="Pfam" id="PF13883"/>
    </source>
</evidence>
<keyword evidence="9" id="KW-1185">Reference proteome</keyword>
<keyword evidence="5" id="KW-0325">Glycoprotein</keyword>
<dbReference type="InterPro" id="IPR055343">
    <property type="entry name" value="CREG_beta-barrel"/>
</dbReference>
<comment type="caution">
    <text evidence="8">The sequence shown here is derived from an EMBL/GenBank/DDBJ whole genome shotgun (WGS) entry which is preliminary data.</text>
</comment>
<keyword evidence="4" id="KW-0732">Signal</keyword>
<dbReference type="AlphaFoldDB" id="A0A2B4SFR4"/>
<evidence type="ECO:0000313" key="9">
    <source>
        <dbReference type="Proteomes" id="UP000225706"/>
    </source>
</evidence>
<evidence type="ECO:0000256" key="5">
    <source>
        <dbReference type="ARBA" id="ARBA00023180"/>
    </source>
</evidence>
<comment type="similarity">
    <text evidence="2">Belongs to the CREG family.</text>
</comment>
<keyword evidence="6" id="KW-1133">Transmembrane helix</keyword>
<dbReference type="Proteomes" id="UP000225706">
    <property type="component" value="Unassembled WGS sequence"/>
</dbReference>
<dbReference type="InterPro" id="IPR012349">
    <property type="entry name" value="Split_barrel_FMN-bd"/>
</dbReference>
<dbReference type="Pfam" id="PF13883">
    <property type="entry name" value="CREG_beta-barrel"/>
    <property type="match status" value="1"/>
</dbReference>
<keyword evidence="3" id="KW-0964">Secreted</keyword>
<dbReference type="Gene3D" id="2.30.110.10">
    <property type="entry name" value="Electron Transport, Fmn-binding Protein, Chain A"/>
    <property type="match status" value="1"/>
</dbReference>
<reference evidence="9" key="1">
    <citation type="journal article" date="2017" name="bioRxiv">
        <title>Comparative analysis of the genomes of Stylophora pistillata and Acropora digitifera provides evidence for extensive differences between species of corals.</title>
        <authorList>
            <person name="Voolstra C.R."/>
            <person name="Li Y."/>
            <person name="Liew Y.J."/>
            <person name="Baumgarten S."/>
            <person name="Zoccola D."/>
            <person name="Flot J.-F."/>
            <person name="Tambutte S."/>
            <person name="Allemand D."/>
            <person name="Aranda M."/>
        </authorList>
    </citation>
    <scope>NUCLEOTIDE SEQUENCE [LARGE SCALE GENOMIC DNA]</scope>
</reference>
<dbReference type="PANTHER" id="PTHR13343">
    <property type="entry name" value="CREG1 PROTEIN"/>
    <property type="match status" value="1"/>
</dbReference>
<feature type="transmembrane region" description="Helical" evidence="6">
    <location>
        <begin position="40"/>
        <end position="60"/>
    </location>
</feature>
<evidence type="ECO:0000256" key="4">
    <source>
        <dbReference type="ARBA" id="ARBA00022729"/>
    </source>
</evidence>